<feature type="transmembrane region" description="Helical" evidence="8">
    <location>
        <begin position="154"/>
        <end position="175"/>
    </location>
</feature>
<proteinExistence type="inferred from homology"/>
<feature type="transmembrane region" description="Helical" evidence="8">
    <location>
        <begin position="266"/>
        <end position="292"/>
    </location>
</feature>
<dbReference type="PROSITE" id="PS00610">
    <property type="entry name" value="NA_NEUROTRAN_SYMP_1"/>
    <property type="match status" value="1"/>
</dbReference>
<dbReference type="PROSITE" id="PS50267">
    <property type="entry name" value="NA_NEUROTRAN_SYMP_3"/>
    <property type="match status" value="1"/>
</dbReference>
<keyword evidence="2 6" id="KW-0813">Transport</keyword>
<evidence type="ECO:0000256" key="2">
    <source>
        <dbReference type="ARBA" id="ARBA00022448"/>
    </source>
</evidence>
<keyword evidence="10" id="KW-1185">Reference proteome</keyword>
<keyword evidence="3 6" id="KW-0812">Transmembrane</keyword>
<feature type="transmembrane region" description="Helical" evidence="8">
    <location>
        <begin position="324"/>
        <end position="350"/>
    </location>
</feature>
<dbReference type="InterPro" id="IPR037272">
    <property type="entry name" value="SNS_sf"/>
</dbReference>
<evidence type="ECO:0000256" key="7">
    <source>
        <dbReference type="SAM" id="MobiDB-lite"/>
    </source>
</evidence>
<gene>
    <name evidence="9" type="ORF">HCR76_04100</name>
</gene>
<evidence type="ECO:0000256" key="6">
    <source>
        <dbReference type="RuleBase" id="RU003732"/>
    </source>
</evidence>
<keyword evidence="6" id="KW-0769">Symport</keyword>
<evidence type="ECO:0000256" key="5">
    <source>
        <dbReference type="ARBA" id="ARBA00023136"/>
    </source>
</evidence>
<evidence type="ECO:0000313" key="10">
    <source>
        <dbReference type="Proteomes" id="UP000662814"/>
    </source>
</evidence>
<keyword evidence="5 8" id="KW-0472">Membrane</keyword>
<dbReference type="NCBIfam" id="NF037979">
    <property type="entry name" value="Na_transp"/>
    <property type="match status" value="1"/>
</dbReference>
<evidence type="ECO:0000313" key="9">
    <source>
        <dbReference type="EMBL" id="QPZ39253.1"/>
    </source>
</evidence>
<evidence type="ECO:0000256" key="4">
    <source>
        <dbReference type="ARBA" id="ARBA00022989"/>
    </source>
</evidence>
<protein>
    <recommendedName>
        <fullName evidence="6">Transporter</fullName>
    </recommendedName>
</protein>
<feature type="transmembrane region" description="Helical" evidence="8">
    <location>
        <begin position="229"/>
        <end position="254"/>
    </location>
</feature>
<sequence length="562" mass="60143">MKAKSSGLGLRTRETFSGRNAFIFAAIGSAVGLGNIWRFPYVAYENGGGAFIVPYLIALVTAGIPLLFLDYAIGHKFRGSPPMAFRRLHKKAEMFGWWQVLICFVIAVYYAVIIAWAACYTWFSVTKAWGDDPAGFLMGEFLQVSDEVNVQFSFVPGVLIPLILVWVAAIAILAFGVQKGIARSAMVFIPLLFVMFIILVVQSLFLPGALTGLEALFTPDWSRMADSGIWIAAYGQIFFSLSVAFGIMLTYSSYLKKKTDLTGSGFVVGFTNSGFEILAGIGVFAALGFIAVQNGQAVDDVAASGIGLAFIGFPAIISQAPAGALLGVLFFASLVFAGFTSMVSILEVVISSVKDKLGLSRVGATLGVGIPMAIISILLFPTTTGLNLLDVTDAFVNSFGIVAVALVVVIFLTAGFTALPKLRDHLNKTSSVKMGRTWMMFVGGITPIILGYILIDSLQTRIAEGYGDMPTWFVGVFGWGMAIALVVIAYLLSKLPWSSKSALHDPDIDGEPVSPPILDPEIDAAEIARHDTETGEFAAANAHEEAETPAKRSPRGGRKDKS</sequence>
<evidence type="ECO:0000256" key="8">
    <source>
        <dbReference type="SAM" id="Phobius"/>
    </source>
</evidence>
<dbReference type="Proteomes" id="UP000662814">
    <property type="component" value="Chromosome"/>
</dbReference>
<keyword evidence="4 8" id="KW-1133">Transmembrane helix</keyword>
<evidence type="ECO:0000256" key="1">
    <source>
        <dbReference type="ARBA" id="ARBA00004141"/>
    </source>
</evidence>
<dbReference type="Pfam" id="PF00209">
    <property type="entry name" value="SNF"/>
    <property type="match status" value="2"/>
</dbReference>
<feature type="transmembrane region" description="Helical" evidence="8">
    <location>
        <begin position="21"/>
        <end position="40"/>
    </location>
</feature>
<feature type="transmembrane region" description="Helical" evidence="8">
    <location>
        <begin position="52"/>
        <end position="74"/>
    </location>
</feature>
<feature type="transmembrane region" description="Helical" evidence="8">
    <location>
        <begin position="394"/>
        <end position="416"/>
    </location>
</feature>
<organism evidence="9 10">
    <name type="scientific">Paramicrobacterium chengjingii</name>
    <dbReference type="NCBI Taxonomy" id="2769067"/>
    <lineage>
        <taxon>Bacteria</taxon>
        <taxon>Bacillati</taxon>
        <taxon>Actinomycetota</taxon>
        <taxon>Actinomycetes</taxon>
        <taxon>Micrococcales</taxon>
        <taxon>Microbacteriaceae</taxon>
        <taxon>Paramicrobacterium</taxon>
    </lineage>
</organism>
<dbReference type="InterPro" id="IPR000175">
    <property type="entry name" value="Na/ntran_symport"/>
</dbReference>
<comment type="subcellular location">
    <subcellularLocation>
        <location evidence="1">Membrane</location>
        <topology evidence="1">Multi-pass membrane protein</topology>
    </subcellularLocation>
</comment>
<evidence type="ECO:0000256" key="3">
    <source>
        <dbReference type="ARBA" id="ARBA00022692"/>
    </source>
</evidence>
<name>A0ABX6YKE2_9MICO</name>
<comment type="similarity">
    <text evidence="6">Belongs to the sodium:neurotransmitter symporter (SNF) (TC 2.A.22) family.</text>
</comment>
<feature type="transmembrane region" description="Helical" evidence="8">
    <location>
        <begin position="187"/>
        <end position="209"/>
    </location>
</feature>
<dbReference type="SUPFAM" id="SSF161070">
    <property type="entry name" value="SNF-like"/>
    <property type="match status" value="1"/>
</dbReference>
<feature type="transmembrane region" description="Helical" evidence="8">
    <location>
        <begin position="362"/>
        <end position="382"/>
    </location>
</feature>
<dbReference type="PRINTS" id="PR00176">
    <property type="entry name" value="NANEUSMPORT"/>
</dbReference>
<dbReference type="PANTHER" id="PTHR42948:SF1">
    <property type="entry name" value="TRANSPORTER"/>
    <property type="match status" value="1"/>
</dbReference>
<dbReference type="EMBL" id="CP061169">
    <property type="protein sequence ID" value="QPZ39253.1"/>
    <property type="molecule type" value="Genomic_DNA"/>
</dbReference>
<dbReference type="PANTHER" id="PTHR42948">
    <property type="entry name" value="TRANSPORTER"/>
    <property type="match status" value="1"/>
</dbReference>
<accession>A0ABX6YKE2</accession>
<dbReference type="CDD" id="cd10334">
    <property type="entry name" value="SLC6sbd_u1"/>
    <property type="match status" value="1"/>
</dbReference>
<dbReference type="RefSeq" id="WP_198248138.1">
    <property type="nucleotide sequence ID" value="NZ_CP061169.1"/>
</dbReference>
<feature type="region of interest" description="Disordered" evidence="7">
    <location>
        <begin position="529"/>
        <end position="562"/>
    </location>
</feature>
<feature type="transmembrane region" description="Helical" evidence="8">
    <location>
        <begin position="437"/>
        <end position="455"/>
    </location>
</feature>
<feature type="transmembrane region" description="Helical" evidence="8">
    <location>
        <begin position="95"/>
        <end position="123"/>
    </location>
</feature>
<feature type="transmembrane region" description="Helical" evidence="8">
    <location>
        <begin position="471"/>
        <end position="492"/>
    </location>
</feature>
<reference evidence="9 10" key="1">
    <citation type="submission" date="2020-12" db="EMBL/GenBank/DDBJ databases">
        <title>Microbacterium sp. HY060.</title>
        <authorList>
            <person name="Zhou J."/>
        </authorList>
    </citation>
    <scope>NUCLEOTIDE SEQUENCE [LARGE SCALE GENOMIC DNA]</scope>
    <source>
        <strain evidence="9 10">HY60</strain>
    </source>
</reference>